<accession>A0AAV1R4X4</accession>
<evidence type="ECO:0000256" key="1">
    <source>
        <dbReference type="SAM" id="MobiDB-lite"/>
    </source>
</evidence>
<evidence type="ECO:0000313" key="2">
    <source>
        <dbReference type="EMBL" id="CAK7327504.1"/>
    </source>
</evidence>
<dbReference type="EMBL" id="CAWUPB010000857">
    <property type="protein sequence ID" value="CAK7327504.1"/>
    <property type="molecule type" value="Genomic_DNA"/>
</dbReference>
<feature type="compositionally biased region" description="Basic and acidic residues" evidence="1">
    <location>
        <begin position="186"/>
        <end position="201"/>
    </location>
</feature>
<comment type="caution">
    <text evidence="2">The sequence shown here is derived from an EMBL/GenBank/DDBJ whole genome shotgun (WGS) entry which is preliminary data.</text>
</comment>
<gene>
    <name evidence="2" type="ORF">DCAF_LOCUS5216</name>
</gene>
<dbReference type="AlphaFoldDB" id="A0AAV1R4X4"/>
<protein>
    <submittedName>
        <fullName evidence="2">Uncharacterized protein</fullName>
    </submittedName>
</protein>
<dbReference type="Proteomes" id="UP001314170">
    <property type="component" value="Unassembled WGS sequence"/>
</dbReference>
<feature type="region of interest" description="Disordered" evidence="1">
    <location>
        <begin position="145"/>
        <end position="207"/>
    </location>
</feature>
<reference evidence="2 3" key="1">
    <citation type="submission" date="2024-01" db="EMBL/GenBank/DDBJ databases">
        <authorList>
            <person name="Waweru B."/>
        </authorList>
    </citation>
    <scope>NUCLEOTIDE SEQUENCE [LARGE SCALE GENOMIC DNA]</scope>
</reference>
<sequence>MDHAIYWAKRVNRSTYNKKDGDCWKLPLRVENVHRYALQRSFMFPLMHGIFVVEGDKKVVASPEMSTGPRGETGSGHGPNWDYNWRWASTPNGGWGYGSGSGRSSNGFGRGFGYGSGSGTGSGSGYGYGSGSVGAHGGGYGAGSGSGNSAGGGSGSSRGSGGSSGHWTHSSYSGQRTNHGHQQKIGMERESASIRIKRDEALQQQME</sequence>
<proteinExistence type="predicted"/>
<feature type="compositionally biased region" description="Low complexity" evidence="1">
    <location>
        <begin position="165"/>
        <end position="174"/>
    </location>
</feature>
<name>A0AAV1R4X4_9ROSI</name>
<organism evidence="2 3">
    <name type="scientific">Dovyalis caffra</name>
    <dbReference type="NCBI Taxonomy" id="77055"/>
    <lineage>
        <taxon>Eukaryota</taxon>
        <taxon>Viridiplantae</taxon>
        <taxon>Streptophyta</taxon>
        <taxon>Embryophyta</taxon>
        <taxon>Tracheophyta</taxon>
        <taxon>Spermatophyta</taxon>
        <taxon>Magnoliopsida</taxon>
        <taxon>eudicotyledons</taxon>
        <taxon>Gunneridae</taxon>
        <taxon>Pentapetalae</taxon>
        <taxon>rosids</taxon>
        <taxon>fabids</taxon>
        <taxon>Malpighiales</taxon>
        <taxon>Salicaceae</taxon>
        <taxon>Flacourtieae</taxon>
        <taxon>Dovyalis</taxon>
    </lineage>
</organism>
<evidence type="ECO:0000313" key="3">
    <source>
        <dbReference type="Proteomes" id="UP001314170"/>
    </source>
</evidence>
<keyword evidence="3" id="KW-1185">Reference proteome</keyword>
<feature type="compositionally biased region" description="Gly residues" evidence="1">
    <location>
        <begin position="145"/>
        <end position="164"/>
    </location>
</feature>